<evidence type="ECO:0000256" key="2">
    <source>
        <dbReference type="ARBA" id="ARBA00022692"/>
    </source>
</evidence>
<keyword evidence="4" id="KW-0472">Membrane</keyword>
<keyword evidence="2" id="KW-0812">Transmembrane</keyword>
<reference evidence="8" key="1">
    <citation type="submission" date="2021-01" db="EMBL/GenBank/DDBJ databases">
        <authorList>
            <person name="Corre E."/>
            <person name="Pelletier E."/>
            <person name="Niang G."/>
            <person name="Scheremetjew M."/>
            <person name="Finn R."/>
            <person name="Kale V."/>
            <person name="Holt S."/>
            <person name="Cochrane G."/>
            <person name="Meng A."/>
            <person name="Brown T."/>
            <person name="Cohen L."/>
        </authorList>
    </citation>
    <scope>NUCLEOTIDE SEQUENCE</scope>
    <source>
        <strain evidence="8">CCMP1381</strain>
    </source>
</reference>
<dbReference type="GO" id="GO:0005452">
    <property type="term" value="F:solute:inorganic anion antiporter activity"/>
    <property type="evidence" value="ECO:0007669"/>
    <property type="project" value="InterPro"/>
</dbReference>
<organism evidence="8">
    <name type="scientific">Octactis speculum</name>
    <dbReference type="NCBI Taxonomy" id="3111310"/>
    <lineage>
        <taxon>Eukaryota</taxon>
        <taxon>Sar</taxon>
        <taxon>Stramenopiles</taxon>
        <taxon>Ochrophyta</taxon>
        <taxon>Dictyochophyceae</taxon>
        <taxon>Dictyochales</taxon>
        <taxon>Dictyochaceae</taxon>
        <taxon>Octactis</taxon>
    </lineage>
</organism>
<evidence type="ECO:0000256" key="5">
    <source>
        <dbReference type="SAM" id="MobiDB-lite"/>
    </source>
</evidence>
<dbReference type="GO" id="GO:0005886">
    <property type="term" value="C:plasma membrane"/>
    <property type="evidence" value="ECO:0007669"/>
    <property type="project" value="TreeGrafter"/>
</dbReference>
<accession>A0A7S2F9D6</accession>
<keyword evidence="6" id="KW-0732">Signal</keyword>
<name>A0A7S2F9D6_9STRA</name>
<dbReference type="GO" id="GO:0050801">
    <property type="term" value="P:monoatomic ion homeostasis"/>
    <property type="evidence" value="ECO:0007669"/>
    <property type="project" value="TreeGrafter"/>
</dbReference>
<gene>
    <name evidence="8" type="ORF">DSPE1174_LOCUS3919</name>
</gene>
<feature type="region of interest" description="Disordered" evidence="5">
    <location>
        <begin position="161"/>
        <end position="187"/>
    </location>
</feature>
<evidence type="ECO:0000313" key="8">
    <source>
        <dbReference type="EMBL" id="CAD9379760.1"/>
    </source>
</evidence>
<evidence type="ECO:0000256" key="4">
    <source>
        <dbReference type="ARBA" id="ARBA00023136"/>
    </source>
</evidence>
<dbReference type="InterPro" id="IPR003020">
    <property type="entry name" value="HCO3_transpt_euk"/>
</dbReference>
<evidence type="ECO:0000256" key="1">
    <source>
        <dbReference type="ARBA" id="ARBA00004141"/>
    </source>
</evidence>
<dbReference type="Pfam" id="PF00955">
    <property type="entry name" value="HCO3_cotransp"/>
    <property type="match status" value="1"/>
</dbReference>
<evidence type="ECO:0000256" key="6">
    <source>
        <dbReference type="SAM" id="SignalP"/>
    </source>
</evidence>
<feature type="domain" description="Bicarbonate transporter-like transmembrane" evidence="7">
    <location>
        <begin position="253"/>
        <end position="390"/>
    </location>
</feature>
<dbReference type="EMBL" id="HBGS01007567">
    <property type="protein sequence ID" value="CAD9379760.1"/>
    <property type="molecule type" value="Transcribed_RNA"/>
</dbReference>
<dbReference type="GO" id="GO:0006820">
    <property type="term" value="P:monoatomic anion transport"/>
    <property type="evidence" value="ECO:0007669"/>
    <property type="project" value="InterPro"/>
</dbReference>
<evidence type="ECO:0000259" key="7">
    <source>
        <dbReference type="Pfam" id="PF00955"/>
    </source>
</evidence>
<feature type="signal peptide" evidence="6">
    <location>
        <begin position="1"/>
        <end position="15"/>
    </location>
</feature>
<dbReference type="InterPro" id="IPR011531">
    <property type="entry name" value="HCO3_transpt-like_TM_dom"/>
</dbReference>
<comment type="subcellular location">
    <subcellularLocation>
        <location evidence="1">Membrane</location>
        <topology evidence="1">Multi-pass membrane protein</topology>
    </subcellularLocation>
</comment>
<keyword evidence="3" id="KW-1133">Transmembrane helix</keyword>
<sequence length="392" mass="42451">MCFFLLPLTSGLCFGTETTYFDEYKCAGGGGGGGAEIAAVDGDRKASVNVTSEANSCQGGEPFCDVVELAMEGLGEQEAEAVAKAARKASAKVTEAATIAAADMMKEIAKIKGEGYSDIDEVSRALNLATQVEMGVQEDELDWFPRIRDRVLGYLEQFKTKEPEKERKREEPVQPASSETVEKPKESGIEAKAAAEYAVTATTEAAMSAVAAAAEASLTLGNLTGTSMDRIFRTTSMAKNRAALLRDENDIPIRSVVETRLSGLVLHSMILGSVCLLPLLKNIPMPVISGIFLYLGRKVMTGNSFLRRIQGLFLDMEKLPPTASVRLLGRYPVIKYTGIQMGCLAILWGLKSFKPTALFFPSVIGLLVVIRRFALPKLFNEDELAILDKDIE</sequence>
<protein>
    <recommendedName>
        <fullName evidence="7">Bicarbonate transporter-like transmembrane domain-containing protein</fullName>
    </recommendedName>
</protein>
<evidence type="ECO:0000256" key="3">
    <source>
        <dbReference type="ARBA" id="ARBA00022989"/>
    </source>
</evidence>
<proteinExistence type="predicted"/>
<dbReference type="AlphaFoldDB" id="A0A7S2F9D6"/>
<feature type="compositionally biased region" description="Basic and acidic residues" evidence="5">
    <location>
        <begin position="161"/>
        <end position="172"/>
    </location>
</feature>
<dbReference type="PANTHER" id="PTHR11453">
    <property type="entry name" value="ANION EXCHANGE PROTEIN"/>
    <property type="match status" value="1"/>
</dbReference>
<feature type="chain" id="PRO_5031461152" description="Bicarbonate transporter-like transmembrane domain-containing protein" evidence="6">
    <location>
        <begin position="16"/>
        <end position="392"/>
    </location>
</feature>
<dbReference type="PANTHER" id="PTHR11453:SF127">
    <property type="entry name" value="SOLUTE CARRIER FAMILY 4 MEMBER 11"/>
    <property type="match status" value="1"/>
</dbReference>